<dbReference type="Proteomes" id="UP000605990">
    <property type="component" value="Unassembled WGS sequence"/>
</dbReference>
<gene>
    <name evidence="1" type="ORF">H8R27_13040</name>
</gene>
<protein>
    <submittedName>
        <fullName evidence="1">Uncharacterized protein</fullName>
    </submittedName>
</protein>
<keyword evidence="2" id="KW-1185">Reference proteome</keyword>
<dbReference type="RefSeq" id="WP_166125560.1">
    <property type="nucleotide sequence ID" value="NZ_JAANOQ010000002.1"/>
</dbReference>
<evidence type="ECO:0000313" key="1">
    <source>
        <dbReference type="EMBL" id="MBC5835815.1"/>
    </source>
</evidence>
<sequence>MRVVAVPTTNGIDDIKLIAETDSEAVFIRQLAEAGTLSSLSTSASSSVVFRAISVQSTPTVNDNLISRGKVGKYDFSVRQNESHAVGMTFIKADVPLDLTAYTAIKLQVKSSKHSSAILTLDLTAGLAISGDDNNVLNISMTANQTKELCNETYYYDILFTGTSTNIYYIEGKITVKKSVTR</sequence>
<comment type="caution">
    <text evidence="1">The sequence shown here is derived from an EMBL/GenBank/DDBJ whole genome shotgun (WGS) entry which is preliminary data.</text>
</comment>
<proteinExistence type="predicted"/>
<dbReference type="EMBL" id="JACRUN010000008">
    <property type="protein sequence ID" value="MBC5835815.1"/>
    <property type="molecule type" value="Genomic_DNA"/>
</dbReference>
<organism evidence="1 2">
    <name type="scientific">Flavobacterium bernardetii</name>
    <dbReference type="NCBI Taxonomy" id="2813823"/>
    <lineage>
        <taxon>Bacteria</taxon>
        <taxon>Pseudomonadati</taxon>
        <taxon>Bacteroidota</taxon>
        <taxon>Flavobacteriia</taxon>
        <taxon>Flavobacteriales</taxon>
        <taxon>Flavobacteriaceae</taxon>
        <taxon>Flavobacterium</taxon>
    </lineage>
</organism>
<reference evidence="1 2" key="1">
    <citation type="submission" date="2020-08" db="EMBL/GenBank/DDBJ databases">
        <title>Description of novel Flavobacterium F-408 isolate.</title>
        <authorList>
            <person name="Saticioglu I.B."/>
            <person name="Duman M."/>
            <person name="Altun S."/>
        </authorList>
    </citation>
    <scope>NUCLEOTIDE SEQUENCE [LARGE SCALE GENOMIC DNA]</scope>
    <source>
        <strain evidence="1 2">F-408</strain>
    </source>
</reference>
<name>A0ABR7J1A2_9FLAO</name>
<accession>A0ABR7J1A2</accession>
<evidence type="ECO:0000313" key="2">
    <source>
        <dbReference type="Proteomes" id="UP000605990"/>
    </source>
</evidence>